<accession>A0A7J6API0</accession>
<dbReference type="EMBL" id="JAAGNN010000010">
    <property type="protein sequence ID" value="KAF4083979.1"/>
    <property type="molecule type" value="Genomic_DNA"/>
</dbReference>
<gene>
    <name evidence="1" type="ORF">AMELA_G00123530</name>
</gene>
<keyword evidence="2" id="KW-1185">Reference proteome</keyword>
<sequence>MNESPLCIRGAPSAKLMMPSTVSARAEVARSWRERQRHTHTHTHTHRGAVSAGRNAFLTAHSVLNDVLVLAGV</sequence>
<name>A0A7J6API0_AMEME</name>
<organism evidence="1 2">
    <name type="scientific">Ameiurus melas</name>
    <name type="common">Black bullhead</name>
    <name type="synonym">Silurus melas</name>
    <dbReference type="NCBI Taxonomy" id="219545"/>
    <lineage>
        <taxon>Eukaryota</taxon>
        <taxon>Metazoa</taxon>
        <taxon>Chordata</taxon>
        <taxon>Craniata</taxon>
        <taxon>Vertebrata</taxon>
        <taxon>Euteleostomi</taxon>
        <taxon>Actinopterygii</taxon>
        <taxon>Neopterygii</taxon>
        <taxon>Teleostei</taxon>
        <taxon>Ostariophysi</taxon>
        <taxon>Siluriformes</taxon>
        <taxon>Ictaluridae</taxon>
        <taxon>Ameiurus</taxon>
    </lineage>
</organism>
<dbReference type="AlphaFoldDB" id="A0A7J6API0"/>
<evidence type="ECO:0000313" key="1">
    <source>
        <dbReference type="EMBL" id="KAF4083979.1"/>
    </source>
</evidence>
<protein>
    <submittedName>
        <fullName evidence="1">Uncharacterized protein</fullName>
    </submittedName>
</protein>
<evidence type="ECO:0000313" key="2">
    <source>
        <dbReference type="Proteomes" id="UP000593565"/>
    </source>
</evidence>
<reference evidence="1 2" key="1">
    <citation type="submission" date="2020-02" db="EMBL/GenBank/DDBJ databases">
        <title>A chromosome-scale genome assembly of the black bullhead catfish (Ameiurus melas).</title>
        <authorList>
            <person name="Wen M."/>
            <person name="Zham M."/>
            <person name="Cabau C."/>
            <person name="Klopp C."/>
            <person name="Donnadieu C."/>
            <person name="Roques C."/>
            <person name="Bouchez O."/>
            <person name="Lampietro C."/>
            <person name="Jouanno E."/>
            <person name="Herpin A."/>
            <person name="Louis A."/>
            <person name="Berthelot C."/>
            <person name="Parey E."/>
            <person name="Roest-Crollius H."/>
            <person name="Braasch I."/>
            <person name="Postlethwait J."/>
            <person name="Robinson-Rechavi M."/>
            <person name="Echchiki A."/>
            <person name="Begum T."/>
            <person name="Montfort J."/>
            <person name="Schartl M."/>
            <person name="Bobe J."/>
            <person name="Guiguen Y."/>
        </authorList>
    </citation>
    <scope>NUCLEOTIDE SEQUENCE [LARGE SCALE GENOMIC DNA]</scope>
    <source>
        <strain evidence="1">M_S1</strain>
        <tissue evidence="1">Blood</tissue>
    </source>
</reference>
<comment type="caution">
    <text evidence="1">The sequence shown here is derived from an EMBL/GenBank/DDBJ whole genome shotgun (WGS) entry which is preliminary data.</text>
</comment>
<proteinExistence type="predicted"/>
<dbReference type="Proteomes" id="UP000593565">
    <property type="component" value="Unassembled WGS sequence"/>
</dbReference>